<feature type="region of interest" description="Disordered" evidence="1">
    <location>
        <begin position="121"/>
        <end position="154"/>
    </location>
</feature>
<dbReference type="AlphaFoldDB" id="A0A1E7Z0U6"/>
<feature type="signal peptide" evidence="2">
    <location>
        <begin position="1"/>
        <end position="24"/>
    </location>
</feature>
<evidence type="ECO:0000313" key="3">
    <source>
        <dbReference type="EMBL" id="OFC34932.1"/>
    </source>
</evidence>
<keyword evidence="2" id="KW-0732">Signal</keyword>
<evidence type="ECO:0000313" key="5">
    <source>
        <dbReference type="Proteomes" id="UP000175616"/>
    </source>
</evidence>
<organism evidence="4 6">
    <name type="scientific">Acidithiobacillus caldus</name>
    <dbReference type="NCBI Taxonomy" id="33059"/>
    <lineage>
        <taxon>Bacteria</taxon>
        <taxon>Pseudomonadati</taxon>
        <taxon>Pseudomonadota</taxon>
        <taxon>Acidithiobacillia</taxon>
        <taxon>Acidithiobacillales</taxon>
        <taxon>Acidithiobacillaceae</taxon>
        <taxon>Acidithiobacillus</taxon>
    </lineage>
</organism>
<dbReference type="EMBL" id="LZYH01000270">
    <property type="protein sequence ID" value="OFC62235.1"/>
    <property type="molecule type" value="Genomic_DNA"/>
</dbReference>
<evidence type="ECO:0000256" key="1">
    <source>
        <dbReference type="SAM" id="MobiDB-lite"/>
    </source>
</evidence>
<dbReference type="GeneID" id="92930812"/>
<dbReference type="Proteomes" id="UP000175707">
    <property type="component" value="Unassembled WGS sequence"/>
</dbReference>
<proteinExistence type="predicted"/>
<name>A0A1E7Z0U6_9PROT</name>
<evidence type="ECO:0008006" key="7">
    <source>
        <dbReference type="Google" id="ProtNLM"/>
    </source>
</evidence>
<evidence type="ECO:0000313" key="6">
    <source>
        <dbReference type="Proteomes" id="UP000175707"/>
    </source>
</evidence>
<gene>
    <name evidence="3" type="ORF">BAE27_08465</name>
    <name evidence="4" type="ORF">BAE30_02585</name>
</gene>
<evidence type="ECO:0000313" key="4">
    <source>
        <dbReference type="EMBL" id="OFC62235.1"/>
    </source>
</evidence>
<reference evidence="5 6" key="1">
    <citation type="submission" date="2016-06" db="EMBL/GenBank/DDBJ databases">
        <title>Gene turnover analysis identifies the evolutionary adaptation of the extremophile Acidithiobacillus caldus.</title>
        <authorList>
            <person name="Zhang X."/>
        </authorList>
    </citation>
    <scope>NUCLEOTIDE SEQUENCE [LARGE SCALE GENOMIC DNA]</scope>
    <source>
        <strain evidence="3 5">DX</strain>
        <strain evidence="4 6">S1</strain>
    </source>
</reference>
<dbReference type="EMBL" id="LZYE01000221">
    <property type="protein sequence ID" value="OFC34932.1"/>
    <property type="molecule type" value="Genomic_DNA"/>
</dbReference>
<sequence length="154" mass="15796">MKSRRAAALTLAAMTVLTSSSALAWGPWGGWGPMENFAGPFSGWGGPFSGSMGPWSMGSMHIQRPRGGPMTFSTGSYGAYDGPYAAYYGGAYMGPSGYPAPAYPAPEPAYPPEGAYYGYPNDASATPQMATGTLPPPAASSSMDVPPPPGPFVP</sequence>
<evidence type="ECO:0000256" key="2">
    <source>
        <dbReference type="SAM" id="SignalP"/>
    </source>
</evidence>
<protein>
    <recommendedName>
        <fullName evidence="7">Sulfur globule protein CV1</fullName>
    </recommendedName>
</protein>
<feature type="compositionally biased region" description="Pro residues" evidence="1">
    <location>
        <begin position="145"/>
        <end position="154"/>
    </location>
</feature>
<dbReference type="RefSeq" id="WP_038471635.1">
    <property type="nucleotide sequence ID" value="NZ_CP026328.2"/>
</dbReference>
<feature type="chain" id="PRO_5014269180" description="Sulfur globule protein CV1" evidence="2">
    <location>
        <begin position="25"/>
        <end position="154"/>
    </location>
</feature>
<accession>A0A1E7Z0U6</accession>
<comment type="caution">
    <text evidence="4">The sequence shown here is derived from an EMBL/GenBank/DDBJ whole genome shotgun (WGS) entry which is preliminary data.</text>
</comment>
<dbReference type="Proteomes" id="UP000175616">
    <property type="component" value="Unassembled WGS sequence"/>
</dbReference>